<dbReference type="EMBL" id="QNRK01000015">
    <property type="protein sequence ID" value="RBP11940.1"/>
    <property type="molecule type" value="Genomic_DNA"/>
</dbReference>
<name>A0A366FDB5_9HYPH</name>
<dbReference type="SUPFAM" id="SSF69754">
    <property type="entry name" value="Ribosome binding protein Y (YfiA homologue)"/>
    <property type="match status" value="1"/>
</dbReference>
<evidence type="ECO:0000313" key="1">
    <source>
        <dbReference type="EMBL" id="RBP11940.1"/>
    </source>
</evidence>
<dbReference type="InterPro" id="IPR003489">
    <property type="entry name" value="RHF/RaiA"/>
</dbReference>
<keyword evidence="1" id="KW-0687">Ribonucleoprotein</keyword>
<accession>A0A366FDB5</accession>
<reference evidence="1 2" key="1">
    <citation type="submission" date="2018-06" db="EMBL/GenBank/DDBJ databases">
        <title>Genomic Encyclopedia of Type Strains, Phase IV (KMG-IV): sequencing the most valuable type-strain genomes for metagenomic binning, comparative biology and taxonomic classification.</title>
        <authorList>
            <person name="Goeker M."/>
        </authorList>
    </citation>
    <scope>NUCLEOTIDE SEQUENCE [LARGE SCALE GENOMIC DNA]</scope>
    <source>
        <strain evidence="1 2">DSM 24875</strain>
    </source>
</reference>
<dbReference type="Proteomes" id="UP000253529">
    <property type="component" value="Unassembled WGS sequence"/>
</dbReference>
<sequence>MQTPVEIAYRHFEPSERVRAEIDAQTQRLEKFGPDVVGCHVVVSGPEHGRRDGDGVAVQLRIALPNRKDVIVDRRRGPAGPEHALVAIRQAFDAARRQIEDAEQTLRGDVKVHAPARWPRGSVQT</sequence>
<dbReference type="Pfam" id="PF02482">
    <property type="entry name" value="Ribosomal_S30AE"/>
    <property type="match status" value="1"/>
</dbReference>
<gene>
    <name evidence="1" type="ORF">DFR50_11547</name>
</gene>
<evidence type="ECO:0000313" key="2">
    <source>
        <dbReference type="Proteomes" id="UP000253529"/>
    </source>
</evidence>
<dbReference type="RefSeq" id="WP_113890002.1">
    <property type="nucleotide sequence ID" value="NZ_QNRK01000015.1"/>
</dbReference>
<comment type="caution">
    <text evidence="1">The sequence shown here is derived from an EMBL/GenBank/DDBJ whole genome shotgun (WGS) entry which is preliminary data.</text>
</comment>
<dbReference type="AlphaFoldDB" id="A0A366FDB5"/>
<dbReference type="GO" id="GO:0005840">
    <property type="term" value="C:ribosome"/>
    <property type="evidence" value="ECO:0007669"/>
    <property type="project" value="UniProtKB-KW"/>
</dbReference>
<keyword evidence="2" id="KW-1185">Reference proteome</keyword>
<organism evidence="1 2">
    <name type="scientific">Roseiarcus fermentans</name>
    <dbReference type="NCBI Taxonomy" id="1473586"/>
    <lineage>
        <taxon>Bacteria</taxon>
        <taxon>Pseudomonadati</taxon>
        <taxon>Pseudomonadota</taxon>
        <taxon>Alphaproteobacteria</taxon>
        <taxon>Hyphomicrobiales</taxon>
        <taxon>Roseiarcaceae</taxon>
        <taxon>Roseiarcus</taxon>
    </lineage>
</organism>
<dbReference type="Gene3D" id="3.30.160.100">
    <property type="entry name" value="Ribosome hibernation promotion factor-like"/>
    <property type="match status" value="1"/>
</dbReference>
<dbReference type="InterPro" id="IPR036567">
    <property type="entry name" value="RHF-like"/>
</dbReference>
<proteinExistence type="predicted"/>
<keyword evidence="1" id="KW-0689">Ribosomal protein</keyword>
<protein>
    <submittedName>
        <fullName evidence="1">Sigma 54 modulation/S30EA-like ribosomal protein</fullName>
    </submittedName>
</protein>
<dbReference type="OrthoDB" id="9782252at2"/>